<dbReference type="Gene3D" id="1.10.1060.10">
    <property type="entry name" value="Alpha-helical ferredoxin"/>
    <property type="match status" value="1"/>
</dbReference>
<evidence type="ECO:0000256" key="5">
    <source>
        <dbReference type="ARBA" id="ARBA00022982"/>
    </source>
</evidence>
<dbReference type="InterPro" id="IPR037171">
    <property type="entry name" value="NagB/RpiA_transferase-like"/>
</dbReference>
<dbReference type="Pfam" id="PF13183">
    <property type="entry name" value="Fer4_8"/>
    <property type="match status" value="1"/>
</dbReference>
<dbReference type="Proteomes" id="UP001500994">
    <property type="component" value="Unassembled WGS sequence"/>
</dbReference>
<name>A0ABN3R5X3_9ACTN</name>
<dbReference type="InterPro" id="IPR017896">
    <property type="entry name" value="4Fe4S_Fe-S-bd"/>
</dbReference>
<dbReference type="EMBL" id="BAAARK010000001">
    <property type="protein sequence ID" value="GAA2644615.1"/>
    <property type="molecule type" value="Genomic_DNA"/>
</dbReference>
<evidence type="ECO:0000256" key="3">
    <source>
        <dbReference type="ARBA" id="ARBA00022723"/>
    </source>
</evidence>
<proteinExistence type="predicted"/>
<dbReference type="SUPFAM" id="SSF100950">
    <property type="entry name" value="NagB/RpiA/CoA transferase-like"/>
    <property type="match status" value="1"/>
</dbReference>
<evidence type="ECO:0000313" key="12">
    <source>
        <dbReference type="Proteomes" id="UP001500994"/>
    </source>
</evidence>
<dbReference type="InterPro" id="IPR024185">
    <property type="entry name" value="FTHF_cligase-like_sf"/>
</dbReference>
<keyword evidence="1" id="KW-0813">Transport</keyword>
<dbReference type="InterPro" id="IPR009051">
    <property type="entry name" value="Helical_ferredxn"/>
</dbReference>
<keyword evidence="7" id="KW-0411">Iron-sulfur</keyword>
<dbReference type="InterPro" id="IPR004452">
    <property type="entry name" value="LutB/LldF"/>
</dbReference>
<evidence type="ECO:0000259" key="10">
    <source>
        <dbReference type="Pfam" id="PF13183"/>
    </source>
</evidence>
<reference evidence="11 12" key="1">
    <citation type="journal article" date="2019" name="Int. J. Syst. Evol. Microbiol.">
        <title>The Global Catalogue of Microorganisms (GCM) 10K type strain sequencing project: providing services to taxonomists for standard genome sequencing and annotation.</title>
        <authorList>
            <consortium name="The Broad Institute Genomics Platform"/>
            <consortium name="The Broad Institute Genome Sequencing Center for Infectious Disease"/>
            <person name="Wu L."/>
            <person name="Ma J."/>
        </authorList>
    </citation>
    <scope>NUCLEOTIDE SEQUENCE [LARGE SCALE GENOMIC DNA]</scope>
    <source>
        <strain evidence="11 12">JCM 16374</strain>
    </source>
</reference>
<feature type="domain" description="Lactate utilization protein B C-terminal" evidence="9">
    <location>
        <begin position="393"/>
        <end position="483"/>
    </location>
</feature>
<evidence type="ECO:0000259" key="8">
    <source>
        <dbReference type="Pfam" id="PF02589"/>
    </source>
</evidence>
<evidence type="ECO:0000256" key="1">
    <source>
        <dbReference type="ARBA" id="ARBA00022448"/>
    </source>
</evidence>
<dbReference type="Pfam" id="PF02589">
    <property type="entry name" value="LUD_dom"/>
    <property type="match status" value="1"/>
</dbReference>
<dbReference type="InterPro" id="IPR003741">
    <property type="entry name" value="LUD_dom"/>
</dbReference>
<evidence type="ECO:0000313" key="11">
    <source>
        <dbReference type="EMBL" id="GAA2644615.1"/>
    </source>
</evidence>
<evidence type="ECO:0000256" key="7">
    <source>
        <dbReference type="ARBA" id="ARBA00023014"/>
    </source>
</evidence>
<sequence length="497" mass="53873">MSRSFLGMPAFPQAAAVSTRDTQLRANLAHATRTIRDKRAGAVAELDDWAELRAAGAAIKDRTLRHLDHYLEQLEEAVGAAGGRVHWAADADEANRIVTRLVRETGEHEVVKVKSMATQEIGLNEALADAGIRAYETDLAELIVQLGDDLPSHILVPAIHRNRAEIRDIFRREMGKWGRPAPEGLSDSPAALAEAARLHLREKFLTAKVGISGANFMVAESGTLVVVESEGNGRMCLTLPETLISVVGIEKVVPTWQDLEVFLQLLPRSSTAERMNPYTTTWTGTTDGDGPRTFHLVLLDNGRTDTLADTVGRQALRCIRCSACLNVCPVYERAGGHAYGSPYPGPIGAILTPQLRGMAGPLEQSLPYASSLCGACYEVCPVAIDIPEVLVHLRERVVEGGPVTRHGARVVLKPAKGHAAERAALRAAAWAFDHPGALRGGMRLAARTRRLHPRRLPGPGRAWSDTRALPAVPAESFRDWWQRTRGGAAGPERGGLR</sequence>
<dbReference type="InterPro" id="IPR024569">
    <property type="entry name" value="LutB_C"/>
</dbReference>
<comment type="caution">
    <text evidence="11">The sequence shown here is derived from an EMBL/GenBank/DDBJ whole genome shotgun (WGS) entry which is preliminary data.</text>
</comment>
<keyword evidence="3" id="KW-0479">Metal-binding</keyword>
<dbReference type="Pfam" id="PF11870">
    <property type="entry name" value="LutB_C"/>
    <property type="match status" value="1"/>
</dbReference>
<dbReference type="Gene3D" id="3.40.50.10420">
    <property type="entry name" value="NagB/RpiA/CoA transferase-like"/>
    <property type="match status" value="1"/>
</dbReference>
<keyword evidence="2" id="KW-0004">4Fe-4S</keyword>
<accession>A0ABN3R5X3</accession>
<feature type="domain" description="4Fe-4S ferredoxin-type" evidence="10">
    <location>
        <begin position="315"/>
        <end position="384"/>
    </location>
</feature>
<evidence type="ECO:0000259" key="9">
    <source>
        <dbReference type="Pfam" id="PF11870"/>
    </source>
</evidence>
<keyword evidence="6" id="KW-0408">Iron</keyword>
<protein>
    <submittedName>
        <fullName evidence="11">LutB/LldF family L-lactate oxidation iron-sulfur protein</fullName>
    </submittedName>
</protein>
<dbReference type="PANTHER" id="PTHR47153:SF2">
    <property type="entry name" value="LACTATE UTILIZATION PROTEIN B"/>
    <property type="match status" value="1"/>
</dbReference>
<evidence type="ECO:0000256" key="2">
    <source>
        <dbReference type="ARBA" id="ARBA00022485"/>
    </source>
</evidence>
<evidence type="ECO:0000256" key="4">
    <source>
        <dbReference type="ARBA" id="ARBA00022737"/>
    </source>
</evidence>
<keyword evidence="5" id="KW-0249">Electron transport</keyword>
<dbReference type="PROSITE" id="PS00198">
    <property type="entry name" value="4FE4S_FER_1"/>
    <property type="match status" value="1"/>
</dbReference>
<dbReference type="PANTHER" id="PTHR47153">
    <property type="entry name" value="LACTATE UTILIZATION PROTEIN B"/>
    <property type="match status" value="1"/>
</dbReference>
<organism evidence="11 12">
    <name type="scientific">Streptomyces lunalinharesii</name>
    <dbReference type="NCBI Taxonomy" id="333384"/>
    <lineage>
        <taxon>Bacteria</taxon>
        <taxon>Bacillati</taxon>
        <taxon>Actinomycetota</taxon>
        <taxon>Actinomycetes</taxon>
        <taxon>Kitasatosporales</taxon>
        <taxon>Streptomycetaceae</taxon>
        <taxon>Streptomyces</taxon>
    </lineage>
</organism>
<dbReference type="InterPro" id="IPR017900">
    <property type="entry name" value="4Fe4S_Fe_S_CS"/>
</dbReference>
<feature type="domain" description="LUD" evidence="8">
    <location>
        <begin position="71"/>
        <end position="286"/>
    </location>
</feature>
<gene>
    <name evidence="11" type="ORF">GCM10009864_03080</name>
</gene>
<keyword evidence="4" id="KW-0677">Repeat</keyword>
<dbReference type="SUPFAM" id="SSF54862">
    <property type="entry name" value="4Fe-4S ferredoxins"/>
    <property type="match status" value="1"/>
</dbReference>
<keyword evidence="12" id="KW-1185">Reference proteome</keyword>
<evidence type="ECO:0000256" key="6">
    <source>
        <dbReference type="ARBA" id="ARBA00023004"/>
    </source>
</evidence>
<dbReference type="RefSeq" id="WP_344572994.1">
    <property type="nucleotide sequence ID" value="NZ_BAAARK010000001.1"/>
</dbReference>